<dbReference type="GO" id="GO:0008168">
    <property type="term" value="F:methyltransferase activity"/>
    <property type="evidence" value="ECO:0007669"/>
    <property type="project" value="InterPro"/>
</dbReference>
<accession>A0A6B9LIR3</accession>
<evidence type="ECO:0008006" key="3">
    <source>
        <dbReference type="Google" id="ProtNLM"/>
    </source>
</evidence>
<organism evidence="1 2">
    <name type="scientific">Flavobacterium phage vB_FspS_morran9-1</name>
    <dbReference type="NCBI Taxonomy" id="2686258"/>
    <lineage>
        <taxon>Viruses</taxon>
        <taxon>Duplodnaviria</taxon>
        <taxon>Heunggongvirae</taxon>
        <taxon>Uroviricota</taxon>
        <taxon>Caudoviricetes</taxon>
        <taxon>Lillamyvirus</taxon>
        <taxon>Lillamyvirus morran</taxon>
    </lineage>
</organism>
<sequence>MNHQFKQNKADEYYTKEYAIKPLLKYIPTDKTVWCPFDKQESNFVKLLQERGNNVIFSHIETGQDFFEYEPQNYDYIVSNPPYSLKELILERLFLLNKPFAMLINEAGLFDSKKRYELLKNNPFEIMVFNKRIDYIKNEEVLKGVPFKSIFLCSNILPNQFTFESLS</sequence>
<gene>
    <name evidence="1" type="ORF">morran91_gp017</name>
</gene>
<dbReference type="InterPro" id="IPR002052">
    <property type="entry name" value="DNA_methylase_N6_adenine_CS"/>
</dbReference>
<dbReference type="PROSITE" id="PS00092">
    <property type="entry name" value="N6_MTASE"/>
    <property type="match status" value="1"/>
</dbReference>
<protein>
    <recommendedName>
        <fullName evidence="3">Sugar-phospahte nucleotidyltransferase</fullName>
    </recommendedName>
</protein>
<dbReference type="GO" id="GO:0003676">
    <property type="term" value="F:nucleic acid binding"/>
    <property type="evidence" value="ECO:0007669"/>
    <property type="project" value="InterPro"/>
</dbReference>
<reference evidence="1" key="1">
    <citation type="journal article" date="2020" name="Viruses">
        <title>Diversity and Host Interactions Among Virulent and Temperate Baltic Sea Flavobacterium Phages.</title>
        <authorList>
            <person name="Nilsson E."/>
            <person name="Bayfield O.W."/>
            <person name="Lundin D."/>
            <person name="Antson A.A."/>
            <person name="Holmfeldt K."/>
        </authorList>
    </citation>
    <scope>NUCLEOTIDE SEQUENCE [LARGE SCALE GENOMIC DNA]</scope>
</reference>
<dbReference type="EMBL" id="MN812219">
    <property type="protein sequence ID" value="QHB39551.1"/>
    <property type="molecule type" value="Genomic_DNA"/>
</dbReference>
<evidence type="ECO:0000313" key="2">
    <source>
        <dbReference type="Proteomes" id="UP000465010"/>
    </source>
</evidence>
<dbReference type="SUPFAM" id="SSF53335">
    <property type="entry name" value="S-adenosyl-L-methionine-dependent methyltransferases"/>
    <property type="match status" value="1"/>
</dbReference>
<evidence type="ECO:0000313" key="1">
    <source>
        <dbReference type="EMBL" id="QHB39551.1"/>
    </source>
</evidence>
<proteinExistence type="predicted"/>
<dbReference type="GO" id="GO:0032259">
    <property type="term" value="P:methylation"/>
    <property type="evidence" value="ECO:0007669"/>
    <property type="project" value="InterPro"/>
</dbReference>
<name>A0A6B9LIR3_9CAUD</name>
<dbReference type="Proteomes" id="UP000465010">
    <property type="component" value="Segment"/>
</dbReference>
<dbReference type="InterPro" id="IPR029063">
    <property type="entry name" value="SAM-dependent_MTases_sf"/>
</dbReference>
<keyword evidence="2" id="KW-1185">Reference proteome</keyword>